<sequence length="611" mass="68320">MNFDRNTILGFVLLAVLFFGYFFYINKEKAAFNEQARIEQAKKDSINRLKVDTAAQARQARYNDSMAQVGAAGQMDSLIRGTEQLTTVETDLLRVAFTNKGGQPKYVELKGFKGPDSGFVRLGGAPGDRIDYNIITGTNASSSVSNFYFTGGQVAPGADGSQVVTFRLNTPNGPVQHQYVIRKGHYMMDFNLTVPTAAAGGQQLTLNWSDHALALQKDIDYERQMSAISYREDGDYDDENVLGSGPLTFEKPVNWVAVKQQFFNQTLLAKSNFASGTVQWTTPQGDSAARNPLIVNATASMKLVLPATGTAALGLYYGPNDYKILQQYGNDLSSMVNLGSGMFAFVKYLNRWIIIPVFDFFRGFVSNYGIVILLLTLFIRLLISPLTYSSYLSGAKMKALKPEIDKLKEKHEGDQQAVSMGQMQLFREAGVNPLGGCIPALLQIPIFFALYSFFNSAVALRGEKFLWADDLSQYDAPINFGFHIPLLGEHLSLFTITAVLTSLAISLYSMSMTPTQDNPMMKYMPYIFPVVMLFIFNKLPSALTWYYTVSNVITLLLQFVIQNYIINHDKILLQLEENRKKPKKPGLAERMQAMQEQQRKLQELQNKGKKK</sequence>
<dbReference type="InterPro" id="IPR019998">
    <property type="entry name" value="Membr_insert_YidC"/>
</dbReference>
<dbReference type="PANTHER" id="PTHR12428">
    <property type="entry name" value="OXA1"/>
    <property type="match status" value="1"/>
</dbReference>
<dbReference type="InterPro" id="IPR028053">
    <property type="entry name" value="Membr_insert_YidC_N"/>
</dbReference>
<keyword evidence="9 13" id="KW-0472">Membrane</keyword>
<keyword evidence="5 13" id="KW-1003">Cell membrane</keyword>
<dbReference type="InterPro" id="IPR038221">
    <property type="entry name" value="YidC_periplasmic_sf"/>
</dbReference>
<evidence type="ECO:0000256" key="7">
    <source>
        <dbReference type="ARBA" id="ARBA00022927"/>
    </source>
</evidence>
<dbReference type="EMBL" id="BAABGY010000006">
    <property type="protein sequence ID" value="GAA4326797.1"/>
    <property type="molecule type" value="Genomic_DNA"/>
</dbReference>
<dbReference type="PANTHER" id="PTHR12428:SF65">
    <property type="entry name" value="CYTOCHROME C OXIDASE ASSEMBLY PROTEIN COX18, MITOCHONDRIAL"/>
    <property type="match status" value="1"/>
</dbReference>
<gene>
    <name evidence="13 16" type="primary">yidC</name>
    <name evidence="16" type="ORF">GCM10023184_15660</name>
</gene>
<evidence type="ECO:0000256" key="4">
    <source>
        <dbReference type="ARBA" id="ARBA00022448"/>
    </source>
</evidence>
<dbReference type="InterPro" id="IPR028055">
    <property type="entry name" value="YidC/Oxa/ALB_C"/>
</dbReference>
<reference evidence="17" key="1">
    <citation type="journal article" date="2019" name="Int. J. Syst. Evol. Microbiol.">
        <title>The Global Catalogue of Microorganisms (GCM) 10K type strain sequencing project: providing services to taxonomists for standard genome sequencing and annotation.</title>
        <authorList>
            <consortium name="The Broad Institute Genomics Platform"/>
            <consortium name="The Broad Institute Genome Sequencing Center for Infectious Disease"/>
            <person name="Wu L."/>
            <person name="Ma J."/>
        </authorList>
    </citation>
    <scope>NUCLEOTIDE SEQUENCE [LARGE SCALE GENOMIC DNA]</scope>
    <source>
        <strain evidence="17">JCM 17919</strain>
    </source>
</reference>
<dbReference type="NCBIfam" id="TIGR03593">
    <property type="entry name" value="yidC_nterm"/>
    <property type="match status" value="1"/>
</dbReference>
<dbReference type="PRINTS" id="PR00701">
    <property type="entry name" value="60KDINNERMP"/>
</dbReference>
<keyword evidence="7 13" id="KW-0653">Protein transport</keyword>
<dbReference type="InterPro" id="IPR001708">
    <property type="entry name" value="YidC/ALB3/OXA1/COX18"/>
</dbReference>
<dbReference type="Pfam" id="PF02096">
    <property type="entry name" value="60KD_IMP"/>
    <property type="match status" value="1"/>
</dbReference>
<evidence type="ECO:0000256" key="2">
    <source>
        <dbReference type="ARBA" id="ARBA00010527"/>
    </source>
</evidence>
<evidence type="ECO:0000313" key="17">
    <source>
        <dbReference type="Proteomes" id="UP001501725"/>
    </source>
</evidence>
<evidence type="ECO:0000256" key="11">
    <source>
        <dbReference type="ARBA" id="ARBA00033245"/>
    </source>
</evidence>
<comment type="function">
    <text evidence="13">Required for the insertion and/or proper folding and/or complex formation of integral membrane proteins into the membrane. Involved in integration of membrane proteins that insert both dependently and independently of the Sec translocase complex, as well as at least some lipoproteins. Aids folding of multispanning membrane proteins.</text>
</comment>
<comment type="subunit">
    <text evidence="13">Interacts with the Sec translocase complex via SecD. Specifically interacts with transmembrane segments of nascent integral membrane proteins during membrane integration.</text>
</comment>
<organism evidence="16 17">
    <name type="scientific">Flaviaesturariibacter amylovorans</name>
    <dbReference type="NCBI Taxonomy" id="1084520"/>
    <lineage>
        <taxon>Bacteria</taxon>
        <taxon>Pseudomonadati</taxon>
        <taxon>Bacteroidota</taxon>
        <taxon>Chitinophagia</taxon>
        <taxon>Chitinophagales</taxon>
        <taxon>Chitinophagaceae</taxon>
        <taxon>Flaviaestuariibacter</taxon>
    </lineage>
</organism>
<evidence type="ECO:0000256" key="6">
    <source>
        <dbReference type="ARBA" id="ARBA00022692"/>
    </source>
</evidence>
<evidence type="ECO:0000259" key="15">
    <source>
        <dbReference type="Pfam" id="PF14849"/>
    </source>
</evidence>
<dbReference type="CDD" id="cd20070">
    <property type="entry name" value="5TM_YidC_Alb3"/>
    <property type="match status" value="1"/>
</dbReference>
<evidence type="ECO:0000256" key="9">
    <source>
        <dbReference type="ARBA" id="ARBA00023136"/>
    </source>
</evidence>
<evidence type="ECO:0000256" key="12">
    <source>
        <dbReference type="ARBA" id="ARBA00033342"/>
    </source>
</evidence>
<evidence type="ECO:0000256" key="8">
    <source>
        <dbReference type="ARBA" id="ARBA00022989"/>
    </source>
</evidence>
<feature type="transmembrane region" description="Helical" evidence="13">
    <location>
        <begin position="368"/>
        <end position="388"/>
    </location>
</feature>
<evidence type="ECO:0000256" key="3">
    <source>
        <dbReference type="ARBA" id="ARBA00015325"/>
    </source>
</evidence>
<dbReference type="Gene3D" id="2.70.98.90">
    <property type="match status" value="1"/>
</dbReference>
<dbReference type="InterPro" id="IPR047196">
    <property type="entry name" value="YidC_ALB_C"/>
</dbReference>
<evidence type="ECO:0000256" key="13">
    <source>
        <dbReference type="HAMAP-Rule" id="MF_01810"/>
    </source>
</evidence>
<feature type="transmembrane region" description="Helical" evidence="13">
    <location>
        <begin position="491"/>
        <end position="511"/>
    </location>
</feature>
<keyword evidence="17" id="KW-1185">Reference proteome</keyword>
<evidence type="ECO:0000259" key="14">
    <source>
        <dbReference type="Pfam" id="PF02096"/>
    </source>
</evidence>
<evidence type="ECO:0000256" key="5">
    <source>
        <dbReference type="ARBA" id="ARBA00022475"/>
    </source>
</evidence>
<name>A0ABP8GM80_9BACT</name>
<protein>
    <recommendedName>
        <fullName evidence="3 13">Membrane protein insertase YidC</fullName>
    </recommendedName>
    <alternativeName>
        <fullName evidence="12 13">Foldase YidC</fullName>
    </alternativeName>
    <alternativeName>
        <fullName evidence="11 13">Membrane integrase YidC</fullName>
    </alternativeName>
    <alternativeName>
        <fullName evidence="13">Membrane protein YidC</fullName>
    </alternativeName>
</protein>
<evidence type="ECO:0000256" key="10">
    <source>
        <dbReference type="ARBA" id="ARBA00023186"/>
    </source>
</evidence>
<dbReference type="Proteomes" id="UP001501725">
    <property type="component" value="Unassembled WGS sequence"/>
</dbReference>
<keyword evidence="10 13" id="KW-0143">Chaperone</keyword>
<feature type="transmembrane region" description="Helical" evidence="13">
    <location>
        <begin position="523"/>
        <end position="539"/>
    </location>
</feature>
<dbReference type="NCBIfam" id="TIGR03592">
    <property type="entry name" value="yidC_oxa1_cterm"/>
    <property type="match status" value="1"/>
</dbReference>
<feature type="transmembrane region" description="Helical" evidence="13">
    <location>
        <begin position="7"/>
        <end position="25"/>
    </location>
</feature>
<feature type="domain" description="Membrane insertase YidC N-terminal" evidence="15">
    <location>
        <begin position="87"/>
        <end position="345"/>
    </location>
</feature>
<dbReference type="NCBIfam" id="NF002356">
    <property type="entry name" value="PRK01318.2-3"/>
    <property type="match status" value="1"/>
</dbReference>
<accession>A0ABP8GM80</accession>
<feature type="domain" description="Membrane insertase YidC/Oxa/ALB C-terminal" evidence="14">
    <location>
        <begin position="368"/>
        <end position="562"/>
    </location>
</feature>
<evidence type="ECO:0000256" key="1">
    <source>
        <dbReference type="ARBA" id="ARBA00004429"/>
    </source>
</evidence>
<feature type="transmembrane region" description="Helical" evidence="13">
    <location>
        <begin position="430"/>
        <end position="454"/>
    </location>
</feature>
<dbReference type="HAMAP" id="MF_01810">
    <property type="entry name" value="YidC_type1"/>
    <property type="match status" value="1"/>
</dbReference>
<dbReference type="CDD" id="cd19961">
    <property type="entry name" value="EcYidC-like_peri"/>
    <property type="match status" value="1"/>
</dbReference>
<comment type="similarity">
    <text evidence="2 13">Belongs to the OXA1/ALB3/YidC family. Type 1 subfamily.</text>
</comment>
<comment type="caution">
    <text evidence="16">The sequence shown here is derived from an EMBL/GenBank/DDBJ whole genome shotgun (WGS) entry which is preliminary data.</text>
</comment>
<keyword evidence="6 13" id="KW-0812">Transmembrane</keyword>
<keyword evidence="8 13" id="KW-1133">Transmembrane helix</keyword>
<dbReference type="RefSeq" id="WP_345254859.1">
    <property type="nucleotide sequence ID" value="NZ_BAABGY010000006.1"/>
</dbReference>
<proteinExistence type="inferred from homology"/>
<keyword evidence="4 13" id="KW-0813">Transport</keyword>
<evidence type="ECO:0000313" key="16">
    <source>
        <dbReference type="EMBL" id="GAA4326797.1"/>
    </source>
</evidence>
<comment type="subcellular location">
    <subcellularLocation>
        <location evidence="1">Cell inner membrane</location>
        <topology evidence="1">Multi-pass membrane protein</topology>
    </subcellularLocation>
    <subcellularLocation>
        <location evidence="13">Cell membrane</location>
        <topology evidence="13">Multi-pass membrane protein</topology>
    </subcellularLocation>
</comment>
<dbReference type="Pfam" id="PF14849">
    <property type="entry name" value="YidC_periplas"/>
    <property type="match status" value="1"/>
</dbReference>